<comment type="caution">
    <text evidence="7">The sequence shown here is derived from an EMBL/GenBank/DDBJ whole genome shotgun (WGS) entry which is preliminary data.</text>
</comment>
<evidence type="ECO:0000313" key="7">
    <source>
        <dbReference type="EMBL" id="ORA19181.1"/>
    </source>
</evidence>
<keyword evidence="8" id="KW-1185">Reference proteome</keyword>
<dbReference type="Pfam" id="PF05423">
    <property type="entry name" value="Mycobact_memb"/>
    <property type="match status" value="1"/>
</dbReference>
<evidence type="ECO:0000256" key="1">
    <source>
        <dbReference type="ARBA" id="ARBA00004236"/>
    </source>
</evidence>
<keyword evidence="3" id="KW-1003">Cell membrane</keyword>
<sequence>MKIWIPLVVLAVVVVGGFSVARIHGFFGSQKREQYSDGKTDDTKPFNPKRIVYEVFGPAGTVADISYFDVNSDPKRVDAAHLPWTLDISTTLPAVMGNLVAQGNSDQIGCRITVDGVVKAERISNEVNAYTFCVVKSA</sequence>
<accession>A0A1W9ZMZ5</accession>
<evidence type="ECO:0000256" key="3">
    <source>
        <dbReference type="ARBA" id="ARBA00022475"/>
    </source>
</evidence>
<keyword evidence="4" id="KW-0812">Transmembrane</keyword>
<evidence type="ECO:0000256" key="6">
    <source>
        <dbReference type="ARBA" id="ARBA00023136"/>
    </source>
</evidence>
<evidence type="ECO:0000313" key="8">
    <source>
        <dbReference type="Proteomes" id="UP000192284"/>
    </source>
</evidence>
<keyword evidence="5" id="KW-1133">Transmembrane helix</keyword>
<gene>
    <name evidence="7" type="ORF">BST12_17845</name>
</gene>
<dbReference type="GO" id="GO:0005886">
    <property type="term" value="C:plasma membrane"/>
    <property type="evidence" value="ECO:0007669"/>
    <property type="project" value="UniProtKB-SubCell"/>
</dbReference>
<organism evidence="7 8">
    <name type="scientific">Mycobacterium angelicum</name>
    <dbReference type="NCBI Taxonomy" id="470074"/>
    <lineage>
        <taxon>Bacteria</taxon>
        <taxon>Bacillati</taxon>
        <taxon>Actinomycetota</taxon>
        <taxon>Actinomycetes</taxon>
        <taxon>Mycobacteriales</taxon>
        <taxon>Mycobacteriaceae</taxon>
        <taxon>Mycobacterium</taxon>
    </lineage>
</organism>
<dbReference type="Gene3D" id="2.60.40.2880">
    <property type="entry name" value="MmpS1-5, C-terminal soluble domain"/>
    <property type="match status" value="1"/>
</dbReference>
<dbReference type="RefSeq" id="WP_083114457.1">
    <property type="nucleotide sequence ID" value="NZ_JACKTS010000027.1"/>
</dbReference>
<comment type="similarity">
    <text evidence="2">Belongs to the MmpS family.</text>
</comment>
<evidence type="ECO:0000256" key="2">
    <source>
        <dbReference type="ARBA" id="ARBA00007531"/>
    </source>
</evidence>
<comment type="subcellular location">
    <subcellularLocation>
        <location evidence="1">Cell membrane</location>
    </subcellularLocation>
</comment>
<dbReference type="InterPro" id="IPR038468">
    <property type="entry name" value="MmpS_C"/>
</dbReference>
<proteinExistence type="inferred from homology"/>
<dbReference type="OrthoDB" id="3398257at2"/>
<keyword evidence="6" id="KW-0472">Membrane</keyword>
<protein>
    <recommendedName>
        <fullName evidence="9">MmpS family protein</fullName>
    </recommendedName>
</protein>
<name>A0A1W9ZMZ5_MYCAN</name>
<evidence type="ECO:0008006" key="9">
    <source>
        <dbReference type="Google" id="ProtNLM"/>
    </source>
</evidence>
<dbReference type="Proteomes" id="UP000192284">
    <property type="component" value="Unassembled WGS sequence"/>
</dbReference>
<dbReference type="InterPro" id="IPR008693">
    <property type="entry name" value="MmpS"/>
</dbReference>
<reference evidence="7 8" key="1">
    <citation type="submission" date="2017-02" db="EMBL/GenBank/DDBJ databases">
        <title>The new phylogeny of genus Mycobacterium.</title>
        <authorList>
            <person name="Tortoli E."/>
            <person name="Trovato A."/>
            <person name="Cirillo D.M."/>
        </authorList>
    </citation>
    <scope>NUCLEOTIDE SEQUENCE [LARGE SCALE GENOMIC DNA]</scope>
    <source>
        <strain evidence="7 8">DSM 45057</strain>
    </source>
</reference>
<dbReference type="EMBL" id="MVHE01000031">
    <property type="protein sequence ID" value="ORA19181.1"/>
    <property type="molecule type" value="Genomic_DNA"/>
</dbReference>
<evidence type="ECO:0000256" key="5">
    <source>
        <dbReference type="ARBA" id="ARBA00022989"/>
    </source>
</evidence>
<evidence type="ECO:0000256" key="4">
    <source>
        <dbReference type="ARBA" id="ARBA00022692"/>
    </source>
</evidence>
<dbReference type="AlphaFoldDB" id="A0A1W9ZMZ5"/>